<gene>
    <name evidence="1" type="ORF">EU557_06375</name>
</gene>
<name>A0A4Z0MNJ0_9BACT</name>
<evidence type="ECO:0000313" key="2">
    <source>
        <dbReference type="Proteomes" id="UP000298284"/>
    </source>
</evidence>
<dbReference type="SUPFAM" id="SSF101898">
    <property type="entry name" value="NHL repeat"/>
    <property type="match status" value="1"/>
</dbReference>
<sequence length="332" mass="36845">MANTMALNWRCGILKPKKLKAKSEKWPSHKVGQLTTGLLGIAASFALLLPAQAQTTAPAAGSVAPAAQASPVVTVPTDTKPTTPGTWQLVRTVALAKPGPASLDRRGNLYVTDSQNNVHQYGPDGQALNVYSPPLPGHTAQLEAWNTTKILVFYDDRQELVLLDRFLAPISKLSLLDYFDGMVRTATLAPDDRYWLLNESDLTLRQLDATSGRFTITTPLDLLIGRSRPDFRFLREYQNNLYLVDNKNGVYVLDNLGNYRKKLPFPGLTTLGFRGDELYYLAADGVHFFHLYTLAERRLALPVAQPIEVRQVLVGEQYAYVLTATGLQVYRL</sequence>
<comment type="caution">
    <text evidence="1">The sequence shown here is derived from an EMBL/GenBank/DDBJ whole genome shotgun (WGS) entry which is preliminary data.</text>
</comment>
<reference evidence="1 2" key="1">
    <citation type="submission" date="2019-04" db="EMBL/GenBank/DDBJ databases">
        <authorList>
            <person name="Feng G."/>
            <person name="Zhang J."/>
            <person name="Zhu H."/>
        </authorList>
    </citation>
    <scope>NUCLEOTIDE SEQUENCE [LARGE SCALE GENOMIC DNA]</scope>
    <source>
        <strain evidence="1 2">JCM 19491</strain>
    </source>
</reference>
<dbReference type="RefSeq" id="WP_167855106.1">
    <property type="nucleotide sequence ID" value="NZ_SRKZ01000002.1"/>
</dbReference>
<keyword evidence="2" id="KW-1185">Reference proteome</keyword>
<evidence type="ECO:0008006" key="3">
    <source>
        <dbReference type="Google" id="ProtNLM"/>
    </source>
</evidence>
<dbReference type="Proteomes" id="UP000298284">
    <property type="component" value="Unassembled WGS sequence"/>
</dbReference>
<organism evidence="1 2">
    <name type="scientific">Hymenobacter wooponensis</name>
    <dbReference type="NCBI Taxonomy" id="1525360"/>
    <lineage>
        <taxon>Bacteria</taxon>
        <taxon>Pseudomonadati</taxon>
        <taxon>Bacteroidota</taxon>
        <taxon>Cytophagia</taxon>
        <taxon>Cytophagales</taxon>
        <taxon>Hymenobacteraceae</taxon>
        <taxon>Hymenobacter</taxon>
    </lineage>
</organism>
<proteinExistence type="predicted"/>
<accession>A0A4Z0MNJ0</accession>
<evidence type="ECO:0000313" key="1">
    <source>
        <dbReference type="EMBL" id="TGD81191.1"/>
    </source>
</evidence>
<dbReference type="AlphaFoldDB" id="A0A4Z0MNJ0"/>
<protein>
    <recommendedName>
        <fullName evidence="3">6-bladed beta-propeller</fullName>
    </recommendedName>
</protein>
<dbReference type="EMBL" id="SRKZ01000002">
    <property type="protein sequence ID" value="TGD81191.1"/>
    <property type="molecule type" value="Genomic_DNA"/>
</dbReference>